<protein>
    <submittedName>
        <fullName evidence="1">Uncharacterized protein</fullName>
    </submittedName>
</protein>
<gene>
    <name evidence="1" type="ORF">ARMA_0987</name>
</gene>
<dbReference type="InParanoid" id="A0A0M9UC55"/>
<evidence type="ECO:0000313" key="1">
    <source>
        <dbReference type="EMBL" id="GAP62564.1"/>
    </source>
</evidence>
<evidence type="ECO:0000313" key="2">
    <source>
        <dbReference type="Proteomes" id="UP000037784"/>
    </source>
</evidence>
<dbReference type="Proteomes" id="UP000037784">
    <property type="component" value="Unassembled WGS sequence"/>
</dbReference>
<reference evidence="2" key="1">
    <citation type="submission" date="2015-08" db="EMBL/GenBank/DDBJ databases">
        <title>Draft Genome Sequence of a Heterotrophic Facultative Anaerobic Bacterium Ardenticatena maritima Strain 110S.</title>
        <authorList>
            <person name="Kawaichi S."/>
            <person name="Yoshida T."/>
            <person name="Sako Y."/>
            <person name="Nakamura R."/>
        </authorList>
    </citation>
    <scope>NUCLEOTIDE SEQUENCE [LARGE SCALE GENOMIC DNA]</scope>
    <source>
        <strain evidence="2">110S</strain>
    </source>
</reference>
<comment type="caution">
    <text evidence="1">The sequence shown here is derived from an EMBL/GenBank/DDBJ whole genome shotgun (WGS) entry which is preliminary data.</text>
</comment>
<keyword evidence="2" id="KW-1185">Reference proteome</keyword>
<dbReference type="EMBL" id="BBZA01000063">
    <property type="protein sequence ID" value="GAP62564.1"/>
    <property type="molecule type" value="Genomic_DNA"/>
</dbReference>
<accession>A0A0M9UC55</accession>
<sequence>MPSSARMGPKYSQGGETMSELNTLLEETQARIFGILERL</sequence>
<name>A0A0M9UC55_9CHLR</name>
<organism evidence="1 2">
    <name type="scientific">Ardenticatena maritima</name>
    <dbReference type="NCBI Taxonomy" id="872965"/>
    <lineage>
        <taxon>Bacteria</taxon>
        <taxon>Bacillati</taxon>
        <taxon>Chloroflexota</taxon>
        <taxon>Ardenticatenia</taxon>
        <taxon>Ardenticatenales</taxon>
        <taxon>Ardenticatenaceae</taxon>
        <taxon>Ardenticatena</taxon>
    </lineage>
</organism>
<dbReference type="AlphaFoldDB" id="A0A0M9UC55"/>
<proteinExistence type="predicted"/>